<keyword evidence="1" id="KW-1133">Transmembrane helix</keyword>
<comment type="caution">
    <text evidence="2">The sequence shown here is derived from an EMBL/GenBank/DDBJ whole genome shotgun (WGS) entry which is preliminary data.</text>
</comment>
<feature type="transmembrane region" description="Helical" evidence="1">
    <location>
        <begin position="70"/>
        <end position="87"/>
    </location>
</feature>
<gene>
    <name evidence="2" type="ORF">FEF65_09500</name>
</gene>
<feature type="transmembrane region" description="Helical" evidence="1">
    <location>
        <begin position="207"/>
        <end position="229"/>
    </location>
</feature>
<name>A0A5R9GNU7_9PROT</name>
<dbReference type="RefSeq" id="WP_138239574.1">
    <property type="nucleotide sequence ID" value="NZ_VBRY01000008.1"/>
</dbReference>
<proteinExistence type="predicted"/>
<evidence type="ECO:0000256" key="1">
    <source>
        <dbReference type="SAM" id="Phobius"/>
    </source>
</evidence>
<keyword evidence="3" id="KW-1185">Reference proteome</keyword>
<sequence>MSYLLLAGFALFGPAQAIQALALTWFFSVLNPGIAPDSSFGAIGRLAVLASAVVSVFIRSRSINSFSKTTLFLSVFFIAHSLIISLIPDVSILKVVSWTLSIMTLLTAWSLLDNDEWGKLSREMYRGILSLVLASIPLLGHPIGYLNNGTGFQGVLNQPQAFGMTVAILGALSGGQMFRHSQPSWLSIGLFMTCLILVVLSEARTAGLSLFLGLGLAALTITFLTRCSWRSVLPGVLSKRFVFTVLSSLIVSLFMGSALVDRIDSYLVKHAQTSGILDAYNTSRGMLIDAMLSNIEENPLGGIGFGIASEPYFMRVTRDPFFDFPVSAPIEKGVLPIAVFEEVGLVGFLFVTVWIIALVRVVAWGGVVALAASYTALIMNMGEAVLFSAGGMGMLLLIVLSWAVSSQKHLKGLRV</sequence>
<dbReference type="EMBL" id="VBRY01000008">
    <property type="protein sequence ID" value="TLS66745.1"/>
    <property type="molecule type" value="Genomic_DNA"/>
</dbReference>
<evidence type="ECO:0000313" key="2">
    <source>
        <dbReference type="EMBL" id="TLS66745.1"/>
    </source>
</evidence>
<feature type="transmembrane region" description="Helical" evidence="1">
    <location>
        <begin position="384"/>
        <end position="404"/>
    </location>
</feature>
<accession>A0A5R9GNU7</accession>
<organism evidence="2 3">
    <name type="scientific">Mariprofundus erugo</name>
    <dbReference type="NCBI Taxonomy" id="2528639"/>
    <lineage>
        <taxon>Bacteria</taxon>
        <taxon>Pseudomonadati</taxon>
        <taxon>Pseudomonadota</taxon>
        <taxon>Candidatius Mariprofundia</taxon>
        <taxon>Mariprofundales</taxon>
        <taxon>Mariprofundaceae</taxon>
        <taxon>Mariprofundus</taxon>
    </lineage>
</organism>
<evidence type="ECO:0008006" key="4">
    <source>
        <dbReference type="Google" id="ProtNLM"/>
    </source>
</evidence>
<dbReference type="Proteomes" id="UP000306585">
    <property type="component" value="Unassembled WGS sequence"/>
</dbReference>
<feature type="transmembrane region" description="Helical" evidence="1">
    <location>
        <begin position="241"/>
        <end position="260"/>
    </location>
</feature>
<reference evidence="2 3" key="1">
    <citation type="journal article" date="2019" name="Appl. Environ. Microbiol.">
        <title>Environmental Evidence and Genomic Insight of Iron-oxidizing Bacteria Preference Towards More Corrosion Resistant Stainless Steel at Higher Salinities.</title>
        <authorList>
            <person name="Garrison C.E."/>
            <person name="Price K.A."/>
            <person name="Field E.K."/>
        </authorList>
    </citation>
    <scope>NUCLEOTIDE SEQUENCE [LARGE SCALE GENOMIC DNA]</scope>
    <source>
        <strain evidence="2 3">P3</strain>
    </source>
</reference>
<dbReference type="AlphaFoldDB" id="A0A5R9GNU7"/>
<protein>
    <recommendedName>
        <fullName evidence="4">O-antigen ligase family protein</fullName>
    </recommendedName>
</protein>
<feature type="transmembrane region" description="Helical" evidence="1">
    <location>
        <begin position="184"/>
        <end position="201"/>
    </location>
</feature>
<keyword evidence="1" id="KW-0812">Transmembrane</keyword>
<keyword evidence="1" id="KW-0472">Membrane</keyword>
<feature type="transmembrane region" description="Helical" evidence="1">
    <location>
        <begin position="93"/>
        <end position="112"/>
    </location>
</feature>
<feature type="transmembrane region" description="Helical" evidence="1">
    <location>
        <begin position="345"/>
        <end position="372"/>
    </location>
</feature>
<feature type="transmembrane region" description="Helical" evidence="1">
    <location>
        <begin position="124"/>
        <end position="143"/>
    </location>
</feature>
<feature type="transmembrane region" description="Helical" evidence="1">
    <location>
        <begin position="41"/>
        <end position="58"/>
    </location>
</feature>
<evidence type="ECO:0000313" key="3">
    <source>
        <dbReference type="Proteomes" id="UP000306585"/>
    </source>
</evidence>